<gene>
    <name evidence="1" type="ORF">Hamer_G023795</name>
</gene>
<comment type="caution">
    <text evidence="1">The sequence shown here is derived from an EMBL/GenBank/DDBJ whole genome shotgun (WGS) entry which is preliminary data.</text>
</comment>
<proteinExistence type="predicted"/>
<sequence length="120" mass="14025">MLGPSNQIFPLPIFHFFPTHPSPPPHPPSRRGSVPEIVVWFRSRRWHGCRLFVSENRFAYYKPRLVIALVRAMKLSANHERLNDPPRPIAEDFQLIWSLEKACLFSRVQSRITDSSFDQS</sequence>
<organism evidence="1 2">
    <name type="scientific">Homarus americanus</name>
    <name type="common">American lobster</name>
    <dbReference type="NCBI Taxonomy" id="6706"/>
    <lineage>
        <taxon>Eukaryota</taxon>
        <taxon>Metazoa</taxon>
        <taxon>Ecdysozoa</taxon>
        <taxon>Arthropoda</taxon>
        <taxon>Crustacea</taxon>
        <taxon>Multicrustacea</taxon>
        <taxon>Malacostraca</taxon>
        <taxon>Eumalacostraca</taxon>
        <taxon>Eucarida</taxon>
        <taxon>Decapoda</taxon>
        <taxon>Pleocyemata</taxon>
        <taxon>Astacidea</taxon>
        <taxon>Nephropoidea</taxon>
        <taxon>Nephropidae</taxon>
        <taxon>Homarus</taxon>
    </lineage>
</organism>
<accession>A0A8J5NDN2</accession>
<keyword evidence="2" id="KW-1185">Reference proteome</keyword>
<dbReference type="EMBL" id="JAHLQT010001720">
    <property type="protein sequence ID" value="KAG7177817.1"/>
    <property type="molecule type" value="Genomic_DNA"/>
</dbReference>
<dbReference type="Proteomes" id="UP000747542">
    <property type="component" value="Unassembled WGS sequence"/>
</dbReference>
<protein>
    <submittedName>
        <fullName evidence="1">Uncharacterized protein</fullName>
    </submittedName>
</protein>
<evidence type="ECO:0000313" key="2">
    <source>
        <dbReference type="Proteomes" id="UP000747542"/>
    </source>
</evidence>
<evidence type="ECO:0000313" key="1">
    <source>
        <dbReference type="EMBL" id="KAG7177817.1"/>
    </source>
</evidence>
<name>A0A8J5NDN2_HOMAM</name>
<reference evidence="1" key="1">
    <citation type="journal article" date="2021" name="Sci. Adv.">
        <title>The American lobster genome reveals insights on longevity, neural, and immune adaptations.</title>
        <authorList>
            <person name="Polinski J.M."/>
            <person name="Zimin A.V."/>
            <person name="Clark K.F."/>
            <person name="Kohn A.B."/>
            <person name="Sadowski N."/>
            <person name="Timp W."/>
            <person name="Ptitsyn A."/>
            <person name="Khanna P."/>
            <person name="Romanova D.Y."/>
            <person name="Williams P."/>
            <person name="Greenwood S.J."/>
            <person name="Moroz L.L."/>
            <person name="Walt D.R."/>
            <person name="Bodnar A.G."/>
        </authorList>
    </citation>
    <scope>NUCLEOTIDE SEQUENCE</scope>
    <source>
        <strain evidence="1">GMGI-L3</strain>
    </source>
</reference>
<dbReference type="AlphaFoldDB" id="A0A8J5NDN2"/>